<keyword evidence="7" id="KW-0539">Nucleus</keyword>
<accession>A0AAJ7L523</accession>
<evidence type="ECO:0000256" key="2">
    <source>
        <dbReference type="ARBA" id="ARBA00004408"/>
    </source>
</evidence>
<proteinExistence type="inferred from homology"/>
<dbReference type="GO" id="GO:0003723">
    <property type="term" value="F:RNA binding"/>
    <property type="evidence" value="ECO:0007669"/>
    <property type="project" value="InterPro"/>
</dbReference>
<dbReference type="GO" id="GO:0006397">
    <property type="term" value="P:mRNA processing"/>
    <property type="evidence" value="ECO:0007669"/>
    <property type="project" value="UniProtKB-KW"/>
</dbReference>
<evidence type="ECO:0000259" key="12">
    <source>
        <dbReference type="PROSITE" id="PS50304"/>
    </source>
</evidence>
<dbReference type="SMART" id="SM00333">
    <property type="entry name" value="TUDOR"/>
    <property type="match status" value="1"/>
</dbReference>
<evidence type="ECO:0000256" key="1">
    <source>
        <dbReference type="ARBA" id="ARBA00004324"/>
    </source>
</evidence>
<dbReference type="GO" id="GO:0016607">
    <property type="term" value="C:nuclear speck"/>
    <property type="evidence" value="ECO:0007669"/>
    <property type="project" value="UniProtKB-SubCell"/>
</dbReference>
<comment type="subcellular location">
    <subcellularLocation>
        <location evidence="1">Nucleus speckle</location>
    </subcellularLocation>
    <subcellularLocation>
        <location evidence="2">Nucleus</location>
        <location evidence="2">Cajal body</location>
    </subcellularLocation>
</comment>
<keyword evidence="6" id="KW-0508">mRNA splicing</keyword>
<dbReference type="SUPFAM" id="SSF63748">
    <property type="entry name" value="Tudor/PWWP/MBT"/>
    <property type="match status" value="1"/>
</dbReference>
<dbReference type="KEGG" id="goe:108863930"/>
<evidence type="ECO:0000256" key="7">
    <source>
        <dbReference type="ARBA" id="ARBA00023242"/>
    </source>
</evidence>
<evidence type="ECO:0000256" key="9">
    <source>
        <dbReference type="ARBA" id="ARBA00041083"/>
    </source>
</evidence>
<evidence type="ECO:0000256" key="10">
    <source>
        <dbReference type="ARBA" id="ARBA00042567"/>
    </source>
</evidence>
<evidence type="ECO:0000256" key="6">
    <source>
        <dbReference type="ARBA" id="ARBA00023187"/>
    </source>
</evidence>
<dbReference type="Proteomes" id="UP000694867">
    <property type="component" value="Unplaced"/>
</dbReference>
<dbReference type="CTD" id="7354399"/>
<protein>
    <recommendedName>
        <fullName evidence="9">Survival of motor neuron-related-splicing factor 30</fullName>
    </recommendedName>
    <alternativeName>
        <fullName evidence="10">Survival motor neuron domain-containing protein 1</fullName>
    </alternativeName>
</protein>
<dbReference type="GO" id="GO:0071011">
    <property type="term" value="C:precatalytic spliceosome"/>
    <property type="evidence" value="ECO:0007669"/>
    <property type="project" value="TreeGrafter"/>
</dbReference>
<evidence type="ECO:0000313" key="14">
    <source>
        <dbReference type="RefSeq" id="XP_018494162.1"/>
    </source>
</evidence>
<dbReference type="GO" id="GO:0000381">
    <property type="term" value="P:regulation of alternative mRNA splicing, via spliceosome"/>
    <property type="evidence" value="ECO:0007669"/>
    <property type="project" value="TreeGrafter"/>
</dbReference>
<evidence type="ECO:0000313" key="13">
    <source>
        <dbReference type="Proteomes" id="UP000694867"/>
    </source>
</evidence>
<comment type="function">
    <text evidence="8">Involved in spliceosome assembly.</text>
</comment>
<reference evidence="14" key="1">
    <citation type="submission" date="2025-08" db="UniProtKB">
        <authorList>
            <consortium name="RefSeq"/>
        </authorList>
    </citation>
    <scope>IDENTIFICATION</scope>
</reference>
<keyword evidence="5" id="KW-0747">Spliceosome</keyword>
<dbReference type="GO" id="GO:0005737">
    <property type="term" value="C:cytoplasm"/>
    <property type="evidence" value="ECO:0007669"/>
    <property type="project" value="InterPro"/>
</dbReference>
<feature type="domain" description="Tudor" evidence="12">
    <location>
        <begin position="74"/>
        <end position="133"/>
    </location>
</feature>
<keyword evidence="4" id="KW-0507">mRNA processing</keyword>
<dbReference type="PROSITE" id="PS50304">
    <property type="entry name" value="TUDOR"/>
    <property type="match status" value="1"/>
</dbReference>
<dbReference type="CDD" id="cd20399">
    <property type="entry name" value="Tudor_SPF30"/>
    <property type="match status" value="1"/>
</dbReference>
<evidence type="ECO:0000256" key="4">
    <source>
        <dbReference type="ARBA" id="ARBA00022664"/>
    </source>
</evidence>
<dbReference type="InterPro" id="IPR010304">
    <property type="entry name" value="SMN_Tudor"/>
</dbReference>
<dbReference type="GeneID" id="108863930"/>
<dbReference type="RefSeq" id="XP_018494162.1">
    <property type="nucleotide sequence ID" value="XM_018638646.1"/>
</dbReference>
<evidence type="ECO:0000256" key="5">
    <source>
        <dbReference type="ARBA" id="ARBA00022728"/>
    </source>
</evidence>
<dbReference type="Pfam" id="PF06003">
    <property type="entry name" value="SMN_Tudor"/>
    <property type="match status" value="1"/>
</dbReference>
<keyword evidence="11" id="KW-0175">Coiled coil</keyword>
<evidence type="ECO:0000256" key="8">
    <source>
        <dbReference type="ARBA" id="ARBA00037618"/>
    </source>
</evidence>
<dbReference type="PANTHER" id="PTHR13681:SF26">
    <property type="entry name" value="SURVIVAL OF MOTOR NEURON-RELATED-SPLICING FACTOR 30"/>
    <property type="match status" value="1"/>
</dbReference>
<dbReference type="InterPro" id="IPR002999">
    <property type="entry name" value="Tudor"/>
</dbReference>
<dbReference type="Gene3D" id="2.30.30.140">
    <property type="match status" value="1"/>
</dbReference>
<feature type="coiled-coil region" evidence="11">
    <location>
        <begin position="143"/>
        <end position="170"/>
    </location>
</feature>
<evidence type="ECO:0000256" key="11">
    <source>
        <dbReference type="SAM" id="Coils"/>
    </source>
</evidence>
<gene>
    <name evidence="14" type="primary">LOC108863930</name>
</gene>
<name>A0AAJ7L523_9ACAR</name>
<evidence type="ECO:0000256" key="3">
    <source>
        <dbReference type="ARBA" id="ARBA00005371"/>
    </source>
</evidence>
<sequence>MADKGELQAQLETYNVQLQQVEAALASSPDDPDLKKLREDLLEVVSLTRNLLGDQATSRGSPGEAAQGNSSVAKWQVGDKVLAPWNEDGNHYDATVTSISGDGLATVTFDAYGAHETCNLNELRPRDAQIPKGSKKAQLAAQKEYKKQKALKKKERLKEIEQQREADKNKWQSFNMKALHKKKGVTKKSIFATPETVDGRVGIGTCGIADKPMTEYQQVEKHQAVKKTMLQHPYSLPGPAGLN</sequence>
<dbReference type="AlphaFoldDB" id="A0AAJ7L523"/>
<dbReference type="PANTHER" id="PTHR13681">
    <property type="entry name" value="SURVIVAL OF MOTOR NEURON-RELATED-SPLICING FACTOR 30-RELATED"/>
    <property type="match status" value="1"/>
</dbReference>
<organism evidence="13 14">
    <name type="scientific">Galendromus occidentalis</name>
    <name type="common">western predatory mite</name>
    <dbReference type="NCBI Taxonomy" id="34638"/>
    <lineage>
        <taxon>Eukaryota</taxon>
        <taxon>Metazoa</taxon>
        <taxon>Ecdysozoa</taxon>
        <taxon>Arthropoda</taxon>
        <taxon>Chelicerata</taxon>
        <taxon>Arachnida</taxon>
        <taxon>Acari</taxon>
        <taxon>Parasitiformes</taxon>
        <taxon>Mesostigmata</taxon>
        <taxon>Gamasina</taxon>
        <taxon>Phytoseioidea</taxon>
        <taxon>Phytoseiidae</taxon>
        <taxon>Typhlodrominae</taxon>
        <taxon>Galendromus</taxon>
    </lineage>
</organism>
<dbReference type="GO" id="GO:0015030">
    <property type="term" value="C:Cajal body"/>
    <property type="evidence" value="ECO:0007669"/>
    <property type="project" value="UniProtKB-SubCell"/>
</dbReference>
<keyword evidence="13" id="KW-1185">Reference proteome</keyword>
<comment type="similarity">
    <text evidence="3">Belongs to the SMN family.</text>
</comment>
<dbReference type="GO" id="GO:0008380">
    <property type="term" value="P:RNA splicing"/>
    <property type="evidence" value="ECO:0007669"/>
    <property type="project" value="UniProtKB-KW"/>
</dbReference>